<protein>
    <submittedName>
        <fullName evidence="2">Uncharacterized protein</fullName>
    </submittedName>
</protein>
<feature type="region of interest" description="Disordered" evidence="1">
    <location>
        <begin position="66"/>
        <end position="120"/>
    </location>
</feature>
<reference evidence="2 3" key="1">
    <citation type="submission" date="2014-04" db="EMBL/GenBank/DDBJ databases">
        <authorList>
            <consortium name="DOE Joint Genome Institute"/>
            <person name="Kuo A."/>
            <person name="Tarkka M."/>
            <person name="Buscot F."/>
            <person name="Kohler A."/>
            <person name="Nagy L.G."/>
            <person name="Floudas D."/>
            <person name="Copeland A."/>
            <person name="Barry K.W."/>
            <person name="Cichocki N."/>
            <person name="Veneault-Fourrey C."/>
            <person name="LaButti K."/>
            <person name="Lindquist E.A."/>
            <person name="Lipzen A."/>
            <person name="Lundell T."/>
            <person name="Morin E."/>
            <person name="Murat C."/>
            <person name="Sun H."/>
            <person name="Tunlid A."/>
            <person name="Henrissat B."/>
            <person name="Grigoriev I.V."/>
            <person name="Hibbett D.S."/>
            <person name="Martin F."/>
            <person name="Nordberg H.P."/>
            <person name="Cantor M.N."/>
            <person name="Hua S.X."/>
        </authorList>
    </citation>
    <scope>NUCLEOTIDE SEQUENCE [LARGE SCALE GENOMIC DNA]</scope>
    <source>
        <strain evidence="2 3">F 1598</strain>
    </source>
</reference>
<feature type="compositionally biased region" description="Polar residues" evidence="1">
    <location>
        <begin position="68"/>
        <end position="100"/>
    </location>
</feature>
<organism evidence="2 3">
    <name type="scientific">Piloderma croceum (strain F 1598)</name>
    <dbReference type="NCBI Taxonomy" id="765440"/>
    <lineage>
        <taxon>Eukaryota</taxon>
        <taxon>Fungi</taxon>
        <taxon>Dikarya</taxon>
        <taxon>Basidiomycota</taxon>
        <taxon>Agaricomycotina</taxon>
        <taxon>Agaricomycetes</taxon>
        <taxon>Agaricomycetidae</taxon>
        <taxon>Atheliales</taxon>
        <taxon>Atheliaceae</taxon>
        <taxon>Piloderma</taxon>
    </lineage>
</organism>
<dbReference type="EMBL" id="KN833051">
    <property type="protein sequence ID" value="KIM75098.1"/>
    <property type="molecule type" value="Genomic_DNA"/>
</dbReference>
<sequence length="120" mass="12639">MFRSSIRIPLRRFLHTTPPRPPPSQGNNYALVFGIGAMVAAVTYMSNPGSQRITLDANPIAALKHASVPSTASAETRTDILSSTKSTSLHSPEPATNETAPLNIDPEGGEPPEGADDDSS</sequence>
<accession>A0A0C3AMK1</accession>
<gene>
    <name evidence="2" type="ORF">PILCRDRAFT_688245</name>
</gene>
<evidence type="ECO:0000313" key="3">
    <source>
        <dbReference type="Proteomes" id="UP000054166"/>
    </source>
</evidence>
<dbReference type="InParanoid" id="A0A0C3AMK1"/>
<evidence type="ECO:0000313" key="2">
    <source>
        <dbReference type="EMBL" id="KIM75098.1"/>
    </source>
</evidence>
<feature type="compositionally biased region" description="Acidic residues" evidence="1">
    <location>
        <begin position="107"/>
        <end position="120"/>
    </location>
</feature>
<dbReference type="AlphaFoldDB" id="A0A0C3AMK1"/>
<name>A0A0C3AMK1_PILCF</name>
<proteinExistence type="predicted"/>
<evidence type="ECO:0000256" key="1">
    <source>
        <dbReference type="SAM" id="MobiDB-lite"/>
    </source>
</evidence>
<dbReference type="HOGENOM" id="CLU_2050515_0_0_1"/>
<reference evidence="3" key="2">
    <citation type="submission" date="2015-01" db="EMBL/GenBank/DDBJ databases">
        <title>Evolutionary Origins and Diversification of the Mycorrhizal Mutualists.</title>
        <authorList>
            <consortium name="DOE Joint Genome Institute"/>
            <consortium name="Mycorrhizal Genomics Consortium"/>
            <person name="Kohler A."/>
            <person name="Kuo A."/>
            <person name="Nagy L.G."/>
            <person name="Floudas D."/>
            <person name="Copeland A."/>
            <person name="Barry K.W."/>
            <person name="Cichocki N."/>
            <person name="Veneault-Fourrey C."/>
            <person name="LaButti K."/>
            <person name="Lindquist E.A."/>
            <person name="Lipzen A."/>
            <person name="Lundell T."/>
            <person name="Morin E."/>
            <person name="Murat C."/>
            <person name="Riley R."/>
            <person name="Ohm R."/>
            <person name="Sun H."/>
            <person name="Tunlid A."/>
            <person name="Henrissat B."/>
            <person name="Grigoriev I.V."/>
            <person name="Hibbett D.S."/>
            <person name="Martin F."/>
        </authorList>
    </citation>
    <scope>NUCLEOTIDE SEQUENCE [LARGE SCALE GENOMIC DNA]</scope>
    <source>
        <strain evidence="3">F 1598</strain>
    </source>
</reference>
<keyword evidence="3" id="KW-1185">Reference proteome</keyword>
<dbReference type="Proteomes" id="UP000054166">
    <property type="component" value="Unassembled WGS sequence"/>
</dbReference>